<feature type="domain" description="FTP" evidence="13">
    <location>
        <begin position="68"/>
        <end position="110"/>
    </location>
</feature>
<keyword evidence="8" id="KW-1015">Disulfide bond</keyword>
<evidence type="ECO:0000313" key="15">
    <source>
        <dbReference type="Proteomes" id="UP000295388"/>
    </source>
</evidence>
<comment type="cofactor">
    <cofactor evidence="10">
        <name>Zn(2+)</name>
        <dbReference type="ChEBI" id="CHEBI:29105"/>
    </cofactor>
</comment>
<evidence type="ECO:0000256" key="2">
    <source>
        <dbReference type="ARBA" id="ARBA00022670"/>
    </source>
</evidence>
<dbReference type="InterPro" id="IPR000859">
    <property type="entry name" value="CUB_dom"/>
</dbReference>
<dbReference type="InterPro" id="IPR035914">
    <property type="entry name" value="Sperma_CUB_dom_sf"/>
</dbReference>
<dbReference type="RefSeq" id="WP_133798932.1">
    <property type="nucleotide sequence ID" value="NZ_SNWQ01000002.1"/>
</dbReference>
<dbReference type="GO" id="GO:0005576">
    <property type="term" value="C:extracellular region"/>
    <property type="evidence" value="ECO:0007669"/>
    <property type="project" value="UniProtKB-SubCell"/>
</dbReference>
<keyword evidence="15" id="KW-1185">Reference proteome</keyword>
<dbReference type="InterPro" id="IPR001570">
    <property type="entry name" value="Peptidase_M4_C_domain"/>
</dbReference>
<organism evidence="14 15">
    <name type="scientific">Kribbella caucasensis</name>
    <dbReference type="NCBI Taxonomy" id="2512215"/>
    <lineage>
        <taxon>Bacteria</taxon>
        <taxon>Bacillati</taxon>
        <taxon>Actinomycetota</taxon>
        <taxon>Actinomycetes</taxon>
        <taxon>Propionibacteriales</taxon>
        <taxon>Kribbellaceae</taxon>
        <taxon>Kribbella</taxon>
    </lineage>
</organism>
<keyword evidence="7 10" id="KW-0482">Metalloprotease</keyword>
<accession>A0A4R6KRI5</accession>
<sequence length="633" mass="66728">MKRPAVIAVLAVTALVTAGGFNASAQPSSSSAPPGSTGSFAGGGSFTLTGADARAFAVPKDVAKVWSAKLPNGVTQTRYQQTVAGAKVFGGQFTVLTDRAGRTSSVIGAYFPGLKAKNSAAVSAAGARGVAAKRVGADGKWSSTLRIDPKTGRLFHEVVSQRFDHRWVHWVDASTGAVRKQYDAVAHGDGTGVKGDTKTIDTTRIGNTFFLRSRDLRQETYDAKNKSSLPGTIMTDADDHWNTNLPNLRTPSQAPGVDAHYYANVTDDFYAEMFGRDSLDDNGMQMISTVHVLNRFCNAFWNGEQMAYGDGDNKTCISLSGGLDVVGHELTHGVTQFTSNLIYQDESGALNEAFSDIMGNTIEFYAAARGLDPAATPDWLIGEDIILTPDAAPGFRNMGDPQEDADPDHYSEFIVTEADNGGVHSNSGIPNHAYYLLVNGGKNAGCDAVGSNGHQHTADCAVTVPALGVNRAAQIFFAGFTSLPEFANMCDARNGTVAVAGADAASTSAAWDAVGIHSGCTPGVPPPPPCVSDPDAQIPFESPHPYGNNGDCTWTYDNGTAGFAFHFSLLDTEEDFDFVIVSDGNGNELIRYTGLFRRGATSPCIPTSTGSVRLITDSSVVAQGFIVDAVVPC</sequence>
<keyword evidence="6 10" id="KW-0862">Zinc</keyword>
<comment type="subcellular location">
    <subcellularLocation>
        <location evidence="10">Secreted</location>
    </subcellularLocation>
</comment>
<reference evidence="14 15" key="1">
    <citation type="submission" date="2019-03" db="EMBL/GenBank/DDBJ databases">
        <title>Genomic Encyclopedia of Type Strains, Phase III (KMG-III): the genomes of soil and plant-associated and newly described type strains.</title>
        <authorList>
            <person name="Whitman W."/>
        </authorList>
    </citation>
    <scope>NUCLEOTIDE SEQUENCE [LARGE SCALE GENOMIC DNA]</scope>
    <source>
        <strain evidence="14 15">VKM Ac-2527</strain>
    </source>
</reference>
<evidence type="ECO:0000256" key="9">
    <source>
        <dbReference type="PIRSR" id="PIRSR623612-1"/>
    </source>
</evidence>
<keyword evidence="4 10" id="KW-0732">Signal</keyword>
<dbReference type="InterPro" id="IPR023612">
    <property type="entry name" value="Peptidase_M4"/>
</dbReference>
<dbReference type="SUPFAM" id="SSF55486">
    <property type="entry name" value="Metalloproteases ('zincins'), catalytic domain"/>
    <property type="match status" value="1"/>
</dbReference>
<feature type="active site" description="Proton donor" evidence="9">
    <location>
        <position position="424"/>
    </location>
</feature>
<dbReference type="EMBL" id="SNWQ01000002">
    <property type="protein sequence ID" value="TDO52519.1"/>
    <property type="molecule type" value="Genomic_DNA"/>
</dbReference>
<dbReference type="SUPFAM" id="SSF49854">
    <property type="entry name" value="Spermadhesin, CUB domain"/>
    <property type="match status" value="1"/>
</dbReference>
<evidence type="ECO:0000256" key="1">
    <source>
        <dbReference type="ARBA" id="ARBA00009388"/>
    </source>
</evidence>
<dbReference type="PRINTS" id="PR00730">
    <property type="entry name" value="THERMOLYSIN"/>
</dbReference>
<feature type="domain" description="Peptidase M4 C-terminal" evidence="12">
    <location>
        <begin position="339"/>
        <end position="516"/>
    </location>
</feature>
<feature type="signal peptide" evidence="10">
    <location>
        <begin position="1"/>
        <end position="25"/>
    </location>
</feature>
<dbReference type="PANTHER" id="PTHR33794">
    <property type="entry name" value="BACILLOLYSIN"/>
    <property type="match status" value="1"/>
</dbReference>
<evidence type="ECO:0000259" key="13">
    <source>
        <dbReference type="Pfam" id="PF07504"/>
    </source>
</evidence>
<evidence type="ECO:0000313" key="14">
    <source>
        <dbReference type="EMBL" id="TDO52519.1"/>
    </source>
</evidence>
<name>A0A4R6KRI5_9ACTN</name>
<dbReference type="AlphaFoldDB" id="A0A4R6KRI5"/>
<dbReference type="InterPro" id="IPR027268">
    <property type="entry name" value="Peptidase_M4/M1_CTD_sf"/>
</dbReference>
<dbReference type="Proteomes" id="UP000295388">
    <property type="component" value="Unassembled WGS sequence"/>
</dbReference>
<dbReference type="InterPro" id="IPR013856">
    <property type="entry name" value="Peptidase_M4_domain"/>
</dbReference>
<evidence type="ECO:0000256" key="6">
    <source>
        <dbReference type="ARBA" id="ARBA00022833"/>
    </source>
</evidence>
<protein>
    <recommendedName>
        <fullName evidence="10">Neutral metalloproteinase</fullName>
        <ecNumber evidence="10">3.4.24.-</ecNumber>
    </recommendedName>
</protein>
<comment type="caution">
    <text evidence="14">The sequence shown here is derived from an EMBL/GenBank/DDBJ whole genome shotgun (WGS) entry which is preliminary data.</text>
</comment>
<evidence type="ECO:0000256" key="7">
    <source>
        <dbReference type="ARBA" id="ARBA00023049"/>
    </source>
</evidence>
<feature type="active site" evidence="9">
    <location>
        <position position="329"/>
    </location>
</feature>
<keyword evidence="3" id="KW-0479">Metal-binding</keyword>
<dbReference type="Gene3D" id="1.10.390.10">
    <property type="entry name" value="Neutral Protease Domain 2"/>
    <property type="match status" value="1"/>
</dbReference>
<evidence type="ECO:0000256" key="10">
    <source>
        <dbReference type="RuleBase" id="RU366073"/>
    </source>
</evidence>
<evidence type="ECO:0000256" key="4">
    <source>
        <dbReference type="ARBA" id="ARBA00022729"/>
    </source>
</evidence>
<dbReference type="CDD" id="cd09597">
    <property type="entry name" value="M4_TLP"/>
    <property type="match status" value="1"/>
</dbReference>
<dbReference type="Gene3D" id="2.60.120.290">
    <property type="entry name" value="Spermadhesin, CUB domain"/>
    <property type="match status" value="1"/>
</dbReference>
<comment type="function">
    <text evidence="10">Extracellular zinc metalloprotease.</text>
</comment>
<evidence type="ECO:0000259" key="12">
    <source>
        <dbReference type="Pfam" id="PF02868"/>
    </source>
</evidence>
<feature type="domain" description="Peptidase M4" evidence="11">
    <location>
        <begin position="188"/>
        <end position="336"/>
    </location>
</feature>
<dbReference type="OrthoDB" id="291295at2"/>
<evidence type="ECO:0000256" key="5">
    <source>
        <dbReference type="ARBA" id="ARBA00022801"/>
    </source>
</evidence>
<dbReference type="Gene3D" id="3.10.170.10">
    <property type="match status" value="1"/>
</dbReference>
<feature type="chain" id="PRO_5023153101" description="Neutral metalloproteinase" evidence="10">
    <location>
        <begin position="26"/>
        <end position="633"/>
    </location>
</feature>
<dbReference type="Gene3D" id="3.10.450.490">
    <property type="match status" value="1"/>
</dbReference>
<comment type="similarity">
    <text evidence="1 10">Belongs to the peptidase M4 family.</text>
</comment>
<keyword evidence="5 10" id="KW-0378">Hydrolase</keyword>
<dbReference type="Pfam" id="PF07504">
    <property type="entry name" value="FTP"/>
    <property type="match status" value="1"/>
</dbReference>
<dbReference type="GO" id="GO:0006508">
    <property type="term" value="P:proteolysis"/>
    <property type="evidence" value="ECO:0007669"/>
    <property type="project" value="UniProtKB-KW"/>
</dbReference>
<dbReference type="CDD" id="cd00041">
    <property type="entry name" value="CUB"/>
    <property type="match status" value="1"/>
</dbReference>
<dbReference type="Pfam" id="PF02868">
    <property type="entry name" value="Peptidase_M4_C"/>
    <property type="match status" value="1"/>
</dbReference>
<dbReference type="PANTHER" id="PTHR33794:SF1">
    <property type="entry name" value="BACILLOLYSIN"/>
    <property type="match status" value="1"/>
</dbReference>
<evidence type="ECO:0000259" key="11">
    <source>
        <dbReference type="Pfam" id="PF01447"/>
    </source>
</evidence>
<dbReference type="Pfam" id="PF01447">
    <property type="entry name" value="Peptidase_M4"/>
    <property type="match status" value="1"/>
</dbReference>
<dbReference type="GO" id="GO:0046872">
    <property type="term" value="F:metal ion binding"/>
    <property type="evidence" value="ECO:0007669"/>
    <property type="project" value="UniProtKB-UniRule"/>
</dbReference>
<evidence type="ECO:0000256" key="3">
    <source>
        <dbReference type="ARBA" id="ARBA00022723"/>
    </source>
</evidence>
<dbReference type="InterPro" id="IPR050728">
    <property type="entry name" value="Zinc_Metalloprotease_M4"/>
</dbReference>
<proteinExistence type="inferred from homology"/>
<gene>
    <name evidence="14" type="ORF">EV643_102358</name>
</gene>
<keyword evidence="2 10" id="KW-0645">Protease</keyword>
<dbReference type="InterPro" id="IPR011096">
    <property type="entry name" value="FTP_domain"/>
</dbReference>
<dbReference type="GO" id="GO:0004222">
    <property type="term" value="F:metalloendopeptidase activity"/>
    <property type="evidence" value="ECO:0007669"/>
    <property type="project" value="UniProtKB-UniRule"/>
</dbReference>
<dbReference type="EC" id="3.4.24.-" evidence="10"/>
<evidence type="ECO:0000256" key="8">
    <source>
        <dbReference type="ARBA" id="ARBA00023157"/>
    </source>
</evidence>
<keyword evidence="10" id="KW-0964">Secreted</keyword>